<reference evidence="1 2" key="1">
    <citation type="submission" date="2016-05" db="EMBL/GenBank/DDBJ databases">
        <authorList>
            <person name="Ramsay J.P."/>
        </authorList>
    </citation>
    <scope>NUCLEOTIDE SEQUENCE [LARGE SCALE GENOMIC DNA]</scope>
    <source>
        <strain evidence="1 2">NZP2042</strain>
    </source>
</reference>
<proteinExistence type="predicted"/>
<evidence type="ECO:0000313" key="2">
    <source>
        <dbReference type="Proteomes" id="UP000093737"/>
    </source>
</evidence>
<sequence length="76" mass="8225">MIADSTAQVDAASENSAWRILSGSQLHEAANRSIALFDAITKGESAMRSARQTERIFLDLPWSDHVLKAPGMGIDP</sequence>
<protein>
    <submittedName>
        <fullName evidence="1">Uncharacterized protein</fullName>
    </submittedName>
</protein>
<name>A0A6M7U2X5_RHILI</name>
<evidence type="ECO:0000313" key="1">
    <source>
        <dbReference type="EMBL" id="OBQ61891.1"/>
    </source>
</evidence>
<gene>
    <name evidence="1" type="ORF">A8145_19515</name>
</gene>
<organism evidence="1 2">
    <name type="scientific">Rhizobium loti</name>
    <name type="common">Mesorhizobium loti</name>
    <dbReference type="NCBI Taxonomy" id="381"/>
    <lineage>
        <taxon>Bacteria</taxon>
        <taxon>Pseudomonadati</taxon>
        <taxon>Pseudomonadota</taxon>
        <taxon>Alphaproteobacteria</taxon>
        <taxon>Hyphomicrobiales</taxon>
        <taxon>Phyllobacteriaceae</taxon>
        <taxon>Mesorhizobium</taxon>
    </lineage>
</organism>
<accession>A0A6M7U2X5</accession>
<dbReference type="AlphaFoldDB" id="A0A6M7U2X5"/>
<dbReference type="Proteomes" id="UP000093737">
    <property type="component" value="Unassembled WGS sequence"/>
</dbReference>
<comment type="caution">
    <text evidence="1">The sequence shown here is derived from an EMBL/GenBank/DDBJ whole genome shotgun (WGS) entry which is preliminary data.</text>
</comment>
<dbReference type="EMBL" id="LYTK01000020">
    <property type="protein sequence ID" value="OBQ61891.1"/>
    <property type="molecule type" value="Genomic_DNA"/>
</dbReference>